<dbReference type="EMBL" id="BAABAB010000049">
    <property type="protein sequence ID" value="GAA3638981.1"/>
    <property type="molecule type" value="Genomic_DNA"/>
</dbReference>
<keyword evidence="5" id="KW-1185">Reference proteome</keyword>
<dbReference type="Proteomes" id="UP001501490">
    <property type="component" value="Unassembled WGS sequence"/>
</dbReference>
<evidence type="ECO:0000256" key="1">
    <source>
        <dbReference type="ARBA" id="ARBA00008324"/>
    </source>
</evidence>
<proteinExistence type="inferred from homology"/>
<comment type="caution">
    <text evidence="4">The sequence shown here is derived from an EMBL/GenBank/DDBJ whole genome shotgun (WGS) entry which is preliminary data.</text>
</comment>
<name>A0ABP7ARU7_9ACTN</name>
<dbReference type="InterPro" id="IPR003736">
    <property type="entry name" value="PAAI_dom"/>
</dbReference>
<protein>
    <submittedName>
        <fullName evidence="4">PaaI family thioesterase</fullName>
    </submittedName>
</protein>
<dbReference type="RefSeq" id="WP_344809158.1">
    <property type="nucleotide sequence ID" value="NZ_BAABAB010000049.1"/>
</dbReference>
<evidence type="ECO:0000256" key="2">
    <source>
        <dbReference type="ARBA" id="ARBA00022801"/>
    </source>
</evidence>
<evidence type="ECO:0000313" key="5">
    <source>
        <dbReference type="Proteomes" id="UP001501490"/>
    </source>
</evidence>
<evidence type="ECO:0000313" key="4">
    <source>
        <dbReference type="EMBL" id="GAA3638981.1"/>
    </source>
</evidence>
<sequence length="139" mass="14687">MSTPLGDVPDLLRSGGAGPFADFIGIQIASASPDEVRAHWTVTDALLQPYGLLHGGVHCAVVETLASVAAAVWLGPEGRVVGTTNSTDFFRAARLGDRLSSTASPLHRGRSRQVWRVETRDEQGRLVSAGQVALQNLTA</sequence>
<dbReference type="InterPro" id="IPR006683">
    <property type="entry name" value="Thioestr_dom"/>
</dbReference>
<dbReference type="PANTHER" id="PTHR43240:SF5">
    <property type="entry name" value="1,4-DIHYDROXY-2-NAPHTHOYL-COA THIOESTERASE 1"/>
    <property type="match status" value="1"/>
</dbReference>
<keyword evidence="2" id="KW-0378">Hydrolase</keyword>
<evidence type="ECO:0000259" key="3">
    <source>
        <dbReference type="Pfam" id="PF03061"/>
    </source>
</evidence>
<comment type="similarity">
    <text evidence="1">Belongs to the thioesterase PaaI family.</text>
</comment>
<dbReference type="SUPFAM" id="SSF54637">
    <property type="entry name" value="Thioesterase/thiol ester dehydrase-isomerase"/>
    <property type="match status" value="1"/>
</dbReference>
<dbReference type="Gene3D" id="3.10.129.10">
    <property type="entry name" value="Hotdog Thioesterase"/>
    <property type="match status" value="1"/>
</dbReference>
<dbReference type="NCBIfam" id="TIGR00369">
    <property type="entry name" value="unchar_dom_1"/>
    <property type="match status" value="1"/>
</dbReference>
<dbReference type="PANTHER" id="PTHR43240">
    <property type="entry name" value="1,4-DIHYDROXY-2-NAPHTHOYL-COA THIOESTERASE 1"/>
    <property type="match status" value="1"/>
</dbReference>
<feature type="domain" description="Thioesterase" evidence="3">
    <location>
        <begin position="50"/>
        <end position="127"/>
    </location>
</feature>
<dbReference type="CDD" id="cd03443">
    <property type="entry name" value="PaaI_thioesterase"/>
    <property type="match status" value="1"/>
</dbReference>
<organism evidence="4 5">
    <name type="scientific">Microlunatus ginsengisoli</name>
    <dbReference type="NCBI Taxonomy" id="363863"/>
    <lineage>
        <taxon>Bacteria</taxon>
        <taxon>Bacillati</taxon>
        <taxon>Actinomycetota</taxon>
        <taxon>Actinomycetes</taxon>
        <taxon>Propionibacteriales</taxon>
        <taxon>Propionibacteriaceae</taxon>
        <taxon>Microlunatus</taxon>
    </lineage>
</organism>
<reference evidence="5" key="1">
    <citation type="journal article" date="2019" name="Int. J. Syst. Evol. Microbiol.">
        <title>The Global Catalogue of Microorganisms (GCM) 10K type strain sequencing project: providing services to taxonomists for standard genome sequencing and annotation.</title>
        <authorList>
            <consortium name="The Broad Institute Genomics Platform"/>
            <consortium name="The Broad Institute Genome Sequencing Center for Infectious Disease"/>
            <person name="Wu L."/>
            <person name="Ma J."/>
        </authorList>
    </citation>
    <scope>NUCLEOTIDE SEQUENCE [LARGE SCALE GENOMIC DNA]</scope>
    <source>
        <strain evidence="5">JCM 16929</strain>
    </source>
</reference>
<dbReference type="InterPro" id="IPR029069">
    <property type="entry name" value="HotDog_dom_sf"/>
</dbReference>
<accession>A0ABP7ARU7</accession>
<dbReference type="Pfam" id="PF03061">
    <property type="entry name" value="4HBT"/>
    <property type="match status" value="1"/>
</dbReference>
<gene>
    <name evidence="4" type="ORF">GCM10022236_46820</name>
</gene>